<dbReference type="InterPro" id="IPR013658">
    <property type="entry name" value="SGL"/>
</dbReference>
<gene>
    <name evidence="18" type="primary">LOC100901658</name>
</gene>
<dbReference type="GO" id="GO:0030234">
    <property type="term" value="F:enzyme regulator activity"/>
    <property type="evidence" value="ECO:0007669"/>
    <property type="project" value="InterPro"/>
</dbReference>
<dbReference type="FunFam" id="2.120.10.30:FF:000027">
    <property type="entry name" value="Regucalcin homologue"/>
    <property type="match status" value="1"/>
</dbReference>
<evidence type="ECO:0000256" key="8">
    <source>
        <dbReference type="ARBA" id="ARBA00016808"/>
    </source>
</evidence>
<feature type="binding site" evidence="15">
    <location>
        <position position="105"/>
    </location>
    <ligand>
        <name>substrate</name>
    </ligand>
</feature>
<dbReference type="InterPro" id="IPR011042">
    <property type="entry name" value="6-blade_b-propeller_TolB-like"/>
</dbReference>
<dbReference type="SUPFAM" id="SSF63829">
    <property type="entry name" value="Calcium-dependent phosphotriesterase"/>
    <property type="match status" value="1"/>
</dbReference>
<keyword evidence="17" id="KW-1185">Reference proteome</keyword>
<evidence type="ECO:0000256" key="6">
    <source>
        <dbReference type="ARBA" id="ARBA00008853"/>
    </source>
</evidence>
<comment type="cofactor">
    <cofactor evidence="15">
        <name>Zn(2+)</name>
        <dbReference type="ChEBI" id="CHEBI:29105"/>
    </cofactor>
    <text evidence="15">Binds 1 divalent metal cation per subunit.</text>
</comment>
<dbReference type="InterPro" id="IPR008367">
    <property type="entry name" value="Regucalcin"/>
</dbReference>
<comment type="catalytic activity">
    <reaction evidence="1">
        <text>D-glucono-1,5-lactone + H2O = D-gluconate + H(+)</text>
        <dbReference type="Rhea" id="RHEA:10440"/>
        <dbReference type="ChEBI" id="CHEBI:15377"/>
        <dbReference type="ChEBI" id="CHEBI:15378"/>
        <dbReference type="ChEBI" id="CHEBI:16217"/>
        <dbReference type="ChEBI" id="CHEBI:18391"/>
        <dbReference type="EC" id="3.1.1.17"/>
    </reaction>
</comment>
<dbReference type="EC" id="3.1.1.17" evidence="7"/>
<evidence type="ECO:0000313" key="18">
    <source>
        <dbReference type="RefSeq" id="XP_003748326.1"/>
    </source>
</evidence>
<comment type="cofactor">
    <cofactor evidence="2">
        <name>Ca(2+)</name>
        <dbReference type="ChEBI" id="CHEBI:29108"/>
    </cofactor>
</comment>
<keyword evidence="15" id="KW-0862">Zinc</keyword>
<dbReference type="GO" id="GO:0004341">
    <property type="term" value="F:gluconolactonase activity"/>
    <property type="evidence" value="ECO:0007669"/>
    <property type="project" value="UniProtKB-EC"/>
</dbReference>
<evidence type="ECO:0000256" key="12">
    <source>
        <dbReference type="ARBA" id="ARBA00022837"/>
    </source>
</evidence>
<dbReference type="Gene3D" id="2.120.10.30">
    <property type="entry name" value="TolB, C-terminal domain"/>
    <property type="match status" value="1"/>
</dbReference>
<comment type="subcellular location">
    <subcellularLocation>
        <location evidence="5">Cytoplasm</location>
    </subcellularLocation>
</comment>
<dbReference type="InterPro" id="IPR005511">
    <property type="entry name" value="SMP-30"/>
</dbReference>
<feature type="active site" description="Proton donor/acceptor" evidence="14">
    <location>
        <position position="210"/>
    </location>
</feature>
<keyword evidence="10 15" id="KW-0479">Metal-binding</keyword>
<evidence type="ECO:0000313" key="17">
    <source>
        <dbReference type="Proteomes" id="UP000694867"/>
    </source>
</evidence>
<evidence type="ECO:0000256" key="11">
    <source>
        <dbReference type="ARBA" id="ARBA00022801"/>
    </source>
</evidence>
<evidence type="ECO:0000256" key="5">
    <source>
        <dbReference type="ARBA" id="ARBA00004496"/>
    </source>
</evidence>
<evidence type="ECO:0000256" key="3">
    <source>
        <dbReference type="ARBA" id="ARBA00001936"/>
    </source>
</evidence>
<evidence type="ECO:0000256" key="13">
    <source>
        <dbReference type="ARBA" id="ARBA00032464"/>
    </source>
</evidence>
<dbReference type="PANTHER" id="PTHR10907:SF47">
    <property type="entry name" value="REGUCALCIN"/>
    <property type="match status" value="1"/>
</dbReference>
<dbReference type="PANTHER" id="PTHR10907">
    <property type="entry name" value="REGUCALCIN"/>
    <property type="match status" value="1"/>
</dbReference>
<feature type="domain" description="SMP-30/Gluconolactonase/LRE-like region" evidence="16">
    <location>
        <begin position="16"/>
        <end position="268"/>
    </location>
</feature>
<dbReference type="GO" id="GO:0005737">
    <property type="term" value="C:cytoplasm"/>
    <property type="evidence" value="ECO:0007669"/>
    <property type="project" value="UniProtKB-SubCell"/>
</dbReference>
<evidence type="ECO:0000256" key="14">
    <source>
        <dbReference type="PIRSR" id="PIRSR605511-1"/>
    </source>
</evidence>
<dbReference type="GeneID" id="100901658"/>
<evidence type="ECO:0000256" key="15">
    <source>
        <dbReference type="PIRSR" id="PIRSR605511-2"/>
    </source>
</evidence>
<evidence type="ECO:0000256" key="4">
    <source>
        <dbReference type="ARBA" id="ARBA00001946"/>
    </source>
</evidence>
<comment type="cofactor">
    <cofactor evidence="3">
        <name>Mn(2+)</name>
        <dbReference type="ChEBI" id="CHEBI:29035"/>
    </cofactor>
</comment>
<evidence type="ECO:0000256" key="1">
    <source>
        <dbReference type="ARBA" id="ARBA00001589"/>
    </source>
</evidence>
<sequence length="305" mass="33955">MPMIEVEPISTRLSDLGEGPHWDVATNSLLYVDAFVGDICRLNPYTKQSECVHFDGVVTFAVPYRSNPEYTIVTHKRELRKLHWPTQASVRLNEVDADKPNNHFNDGKCDETGRLWGGTRGPGLPNGDIETEKGSLFSFDKKDLKPTSHMQGLNISNGMTWIGKKMFFIDSFVRKIYSFDFDAATGTTGVPTLWLDFNENPTYKDAGYPDGMTNDATGKLWIACYNGGRVLRVDPETKELLTEVRVPASKTTSCCWGGPQMNELFVTSGFGGLNEFERQQQPNAGAVFKISGLDVPGVPLHTFDQ</sequence>
<evidence type="ECO:0000259" key="16">
    <source>
        <dbReference type="Pfam" id="PF08450"/>
    </source>
</evidence>
<dbReference type="Pfam" id="PF08450">
    <property type="entry name" value="SGL"/>
    <property type="match status" value="1"/>
</dbReference>
<dbReference type="PRINTS" id="PR01791">
    <property type="entry name" value="REGUCALCIN"/>
</dbReference>
<accession>A0AAJ6W038</accession>
<keyword evidence="11" id="KW-0378">Hydrolase</keyword>
<evidence type="ECO:0000256" key="2">
    <source>
        <dbReference type="ARBA" id="ARBA00001913"/>
    </source>
</evidence>
<evidence type="ECO:0000256" key="7">
    <source>
        <dbReference type="ARBA" id="ARBA00013227"/>
    </source>
</evidence>
<dbReference type="AlphaFoldDB" id="A0AAJ6W038"/>
<dbReference type="GO" id="GO:0005509">
    <property type="term" value="F:calcium ion binding"/>
    <property type="evidence" value="ECO:0007669"/>
    <property type="project" value="InterPro"/>
</dbReference>
<dbReference type="RefSeq" id="XP_003748326.1">
    <property type="nucleotide sequence ID" value="XM_003748278.1"/>
</dbReference>
<comment type="cofactor">
    <cofactor evidence="4">
        <name>Mg(2+)</name>
        <dbReference type="ChEBI" id="CHEBI:18420"/>
    </cofactor>
</comment>
<feature type="binding site" evidence="15">
    <location>
        <position position="210"/>
    </location>
    <ligand>
        <name>a divalent metal cation</name>
        <dbReference type="ChEBI" id="CHEBI:60240"/>
    </ligand>
</feature>
<feature type="binding site" evidence="15">
    <location>
        <position position="157"/>
    </location>
    <ligand>
        <name>a divalent metal cation</name>
        <dbReference type="ChEBI" id="CHEBI:60240"/>
    </ligand>
</feature>
<keyword evidence="9" id="KW-0963">Cytoplasm</keyword>
<keyword evidence="12" id="KW-0106">Calcium</keyword>
<evidence type="ECO:0000256" key="9">
    <source>
        <dbReference type="ARBA" id="ARBA00022490"/>
    </source>
</evidence>
<feature type="binding site" evidence="15">
    <location>
        <position position="18"/>
    </location>
    <ligand>
        <name>a divalent metal cation</name>
        <dbReference type="ChEBI" id="CHEBI:60240"/>
    </ligand>
</feature>
<dbReference type="GO" id="GO:0019853">
    <property type="term" value="P:L-ascorbic acid biosynthetic process"/>
    <property type="evidence" value="ECO:0007669"/>
    <property type="project" value="TreeGrafter"/>
</dbReference>
<name>A0AAJ6W038_9ACAR</name>
<comment type="similarity">
    <text evidence="6">Belongs to the SMP-30/CGR1 family.</text>
</comment>
<dbReference type="KEGG" id="goe:100901658"/>
<dbReference type="Proteomes" id="UP000694867">
    <property type="component" value="Unplaced"/>
</dbReference>
<protein>
    <recommendedName>
        <fullName evidence="8">Regucalcin</fullName>
        <ecNumber evidence="7">3.1.1.17</ecNumber>
    </recommendedName>
    <alternativeName>
        <fullName evidence="13">Gluconolactonase</fullName>
    </alternativeName>
</protein>
<proteinExistence type="inferred from homology"/>
<reference evidence="18" key="1">
    <citation type="submission" date="2025-08" db="UniProtKB">
        <authorList>
            <consortium name="RefSeq"/>
        </authorList>
    </citation>
    <scope>IDENTIFICATION</scope>
</reference>
<evidence type="ECO:0000256" key="10">
    <source>
        <dbReference type="ARBA" id="ARBA00022723"/>
    </source>
</evidence>
<dbReference type="PRINTS" id="PR01790">
    <property type="entry name" value="SMP30FAMILY"/>
</dbReference>
<organism evidence="17 18">
    <name type="scientific">Galendromus occidentalis</name>
    <name type="common">western predatory mite</name>
    <dbReference type="NCBI Taxonomy" id="34638"/>
    <lineage>
        <taxon>Eukaryota</taxon>
        <taxon>Metazoa</taxon>
        <taxon>Ecdysozoa</taxon>
        <taxon>Arthropoda</taxon>
        <taxon>Chelicerata</taxon>
        <taxon>Arachnida</taxon>
        <taxon>Acari</taxon>
        <taxon>Parasitiformes</taxon>
        <taxon>Mesostigmata</taxon>
        <taxon>Gamasina</taxon>
        <taxon>Phytoseioidea</taxon>
        <taxon>Phytoseiidae</taxon>
        <taxon>Typhlodrominae</taxon>
        <taxon>Galendromus</taxon>
    </lineage>
</organism>